<name>A0ABD0R0I5_CIRMR</name>
<evidence type="ECO:0000259" key="1">
    <source>
        <dbReference type="Pfam" id="PF00078"/>
    </source>
</evidence>
<dbReference type="Proteomes" id="UP001529510">
    <property type="component" value="Unassembled WGS sequence"/>
</dbReference>
<proteinExistence type="predicted"/>
<dbReference type="InterPro" id="IPR000477">
    <property type="entry name" value="RT_dom"/>
</dbReference>
<organism evidence="2 3">
    <name type="scientific">Cirrhinus mrigala</name>
    <name type="common">Mrigala</name>
    <dbReference type="NCBI Taxonomy" id="683832"/>
    <lineage>
        <taxon>Eukaryota</taxon>
        <taxon>Metazoa</taxon>
        <taxon>Chordata</taxon>
        <taxon>Craniata</taxon>
        <taxon>Vertebrata</taxon>
        <taxon>Euteleostomi</taxon>
        <taxon>Actinopterygii</taxon>
        <taxon>Neopterygii</taxon>
        <taxon>Teleostei</taxon>
        <taxon>Ostariophysi</taxon>
        <taxon>Cypriniformes</taxon>
        <taxon>Cyprinidae</taxon>
        <taxon>Labeoninae</taxon>
        <taxon>Labeonini</taxon>
        <taxon>Cirrhinus</taxon>
    </lineage>
</organism>
<feature type="non-terminal residue" evidence="2">
    <location>
        <position position="229"/>
    </location>
</feature>
<dbReference type="Pfam" id="PF00078">
    <property type="entry name" value="RVT_1"/>
    <property type="match status" value="1"/>
</dbReference>
<accession>A0ABD0R0I5</accession>
<dbReference type="AlphaFoldDB" id="A0ABD0R0I5"/>
<dbReference type="PANTHER" id="PTHR19446">
    <property type="entry name" value="REVERSE TRANSCRIPTASES"/>
    <property type="match status" value="1"/>
</dbReference>
<protein>
    <recommendedName>
        <fullName evidence="1">Reverse transcriptase domain-containing protein</fullName>
    </recommendedName>
</protein>
<sequence>MKLEIHYSIYKDSLHAFSVELATARQTFFSNLKNSNSNYTLTLFANVERLTLKSRTGEVITDQEKQLRRWVEHYIELYAIQSKALKSGKLALLQPLHKLLCLCRDQGPIPQYMRDANIATVCKNKGDHSDCNNYRGISLLNIVGKAFARVILVRLQILASHIYPESQCGFRAGQSTIDMIFSLRQLQEKCREQQMPLYVAFIDLTKAFDLVSRSGLFRLLQKISCPPNL</sequence>
<keyword evidence="3" id="KW-1185">Reference proteome</keyword>
<reference evidence="2 3" key="1">
    <citation type="submission" date="2024-05" db="EMBL/GenBank/DDBJ databases">
        <title>Genome sequencing and assembly of Indian major carp, Cirrhinus mrigala (Hamilton, 1822).</title>
        <authorList>
            <person name="Mohindra V."/>
            <person name="Chowdhury L.M."/>
            <person name="Lal K."/>
            <person name="Jena J.K."/>
        </authorList>
    </citation>
    <scope>NUCLEOTIDE SEQUENCE [LARGE SCALE GENOMIC DNA]</scope>
    <source>
        <strain evidence="2">CM1030</strain>
        <tissue evidence="2">Blood</tissue>
    </source>
</reference>
<feature type="domain" description="Reverse transcriptase" evidence="1">
    <location>
        <begin position="127"/>
        <end position="227"/>
    </location>
</feature>
<evidence type="ECO:0000313" key="3">
    <source>
        <dbReference type="Proteomes" id="UP001529510"/>
    </source>
</evidence>
<dbReference type="CDD" id="cd01650">
    <property type="entry name" value="RT_nLTR_like"/>
    <property type="match status" value="1"/>
</dbReference>
<evidence type="ECO:0000313" key="2">
    <source>
        <dbReference type="EMBL" id="KAL0191946.1"/>
    </source>
</evidence>
<gene>
    <name evidence="2" type="ORF">M9458_010242</name>
</gene>
<dbReference type="EMBL" id="JAMKFB020000005">
    <property type="protein sequence ID" value="KAL0191946.1"/>
    <property type="molecule type" value="Genomic_DNA"/>
</dbReference>
<comment type="caution">
    <text evidence="2">The sequence shown here is derived from an EMBL/GenBank/DDBJ whole genome shotgun (WGS) entry which is preliminary data.</text>
</comment>